<comment type="function">
    <text evidence="11">Glucanases play a role in cell expansion during growth, in cell-cell fusion during mating, and in spore release during sporulation. This enzyme may be involved in beta-glucan degradation. Active on laminarin and lichenan.</text>
</comment>
<evidence type="ECO:0000313" key="17">
    <source>
        <dbReference type="Proteomes" id="UP000054928"/>
    </source>
</evidence>
<evidence type="ECO:0000259" key="15">
    <source>
        <dbReference type="SMART" id="SM00458"/>
    </source>
</evidence>
<dbReference type="Gene3D" id="2.80.10.50">
    <property type="match status" value="1"/>
</dbReference>
<dbReference type="OMA" id="KSNDTMA"/>
<evidence type="ECO:0000256" key="13">
    <source>
        <dbReference type="ARBA" id="ARBA00043078"/>
    </source>
</evidence>
<evidence type="ECO:0000256" key="8">
    <source>
        <dbReference type="ARBA" id="ARBA00023277"/>
    </source>
</evidence>
<evidence type="ECO:0000256" key="11">
    <source>
        <dbReference type="ARBA" id="ARBA00037649"/>
    </source>
</evidence>
<evidence type="ECO:0000256" key="14">
    <source>
        <dbReference type="SAM" id="SignalP"/>
    </source>
</evidence>
<dbReference type="Pfam" id="PF00652">
    <property type="entry name" value="Ricin_B_lectin"/>
    <property type="match status" value="1"/>
</dbReference>
<dbReference type="SUPFAM" id="SSF50370">
    <property type="entry name" value="Ricin B-like lectins"/>
    <property type="match status" value="1"/>
</dbReference>
<protein>
    <recommendedName>
        <fullName evidence="3">glucan endo-1,3-beta-D-glucosidase</fullName>
        <ecNumber evidence="3">3.2.1.39</ecNumber>
    </recommendedName>
    <alternativeName>
        <fullName evidence="13">Endo-1,3-beta-glucanase btgC</fullName>
    </alternativeName>
    <alternativeName>
        <fullName evidence="12">Laminarinase btgC</fullName>
    </alternativeName>
</protein>
<comment type="subcellular location">
    <subcellularLocation>
        <location evidence="2">Cell membrane</location>
    </subcellularLocation>
</comment>
<feature type="chain" id="PRO_5006058596" description="glucan endo-1,3-beta-D-glucosidase" evidence="14">
    <location>
        <begin position="22"/>
        <end position="438"/>
    </location>
</feature>
<comment type="catalytic activity">
    <reaction evidence="1">
        <text>Hydrolysis of (1-&gt;3)-beta-D-glucosidic linkages in (1-&gt;3)-beta-D-glucans.</text>
        <dbReference type="EC" id="3.2.1.39"/>
    </reaction>
</comment>
<dbReference type="GO" id="GO:0042973">
    <property type="term" value="F:glucan endo-1,3-beta-D-glucosidase activity"/>
    <property type="evidence" value="ECO:0007669"/>
    <property type="project" value="UniProtKB-EC"/>
</dbReference>
<keyword evidence="4" id="KW-1003">Cell membrane</keyword>
<reference evidence="17" key="1">
    <citation type="submission" date="2014-09" db="EMBL/GenBank/DDBJ databases">
        <authorList>
            <person name="Sharma Rahul"/>
            <person name="Thines Marco"/>
        </authorList>
    </citation>
    <scope>NUCLEOTIDE SEQUENCE [LARGE SCALE GENOMIC DNA]</scope>
</reference>
<dbReference type="PROSITE" id="PS50231">
    <property type="entry name" value="RICIN_B_LECTIN"/>
    <property type="match status" value="1"/>
</dbReference>
<keyword evidence="8" id="KW-0119">Carbohydrate metabolism</keyword>
<name>A0A0P1AE61_PLAHL</name>
<dbReference type="RefSeq" id="XP_024575662.1">
    <property type="nucleotide sequence ID" value="XM_024724824.1"/>
</dbReference>
<keyword evidence="17" id="KW-1185">Reference proteome</keyword>
<dbReference type="GO" id="GO:0030246">
    <property type="term" value="F:carbohydrate binding"/>
    <property type="evidence" value="ECO:0007669"/>
    <property type="project" value="UniProtKB-KW"/>
</dbReference>
<evidence type="ECO:0000256" key="1">
    <source>
        <dbReference type="ARBA" id="ARBA00000382"/>
    </source>
</evidence>
<dbReference type="InterPro" id="IPR000772">
    <property type="entry name" value="Ricin_B_lectin"/>
</dbReference>
<dbReference type="InterPro" id="IPR035992">
    <property type="entry name" value="Ricin_B-like_lectins"/>
</dbReference>
<dbReference type="GO" id="GO:0071555">
    <property type="term" value="P:cell wall organization"/>
    <property type="evidence" value="ECO:0007669"/>
    <property type="project" value="UniProtKB-KW"/>
</dbReference>
<dbReference type="PANTHER" id="PTHR16631">
    <property type="entry name" value="GLUCAN 1,3-BETA-GLUCOSIDASE"/>
    <property type="match status" value="1"/>
</dbReference>
<dbReference type="InterPro" id="IPR050732">
    <property type="entry name" value="Beta-glucan_modifiers"/>
</dbReference>
<evidence type="ECO:0000256" key="2">
    <source>
        <dbReference type="ARBA" id="ARBA00004236"/>
    </source>
</evidence>
<keyword evidence="7" id="KW-0325">Glycoprotein</keyword>
<evidence type="ECO:0000256" key="4">
    <source>
        <dbReference type="ARBA" id="ARBA00022475"/>
    </source>
</evidence>
<accession>A0A0P1AE61</accession>
<evidence type="ECO:0000256" key="7">
    <source>
        <dbReference type="ARBA" id="ARBA00023180"/>
    </source>
</evidence>
<keyword evidence="6" id="KW-0472">Membrane</keyword>
<dbReference type="Proteomes" id="UP000054928">
    <property type="component" value="Unassembled WGS sequence"/>
</dbReference>
<keyword evidence="5" id="KW-0378">Hydrolase</keyword>
<keyword evidence="14" id="KW-0732">Signal</keyword>
<keyword evidence="9" id="KW-0961">Cell wall biogenesis/degradation</keyword>
<dbReference type="InterPro" id="IPR017853">
    <property type="entry name" value="GH"/>
</dbReference>
<dbReference type="SMART" id="SM00458">
    <property type="entry name" value="RICIN"/>
    <property type="match status" value="1"/>
</dbReference>
<keyword evidence="16" id="KW-0430">Lectin</keyword>
<evidence type="ECO:0000256" key="6">
    <source>
        <dbReference type="ARBA" id="ARBA00023136"/>
    </source>
</evidence>
<organism evidence="16 17">
    <name type="scientific">Plasmopara halstedii</name>
    <name type="common">Downy mildew of sunflower</name>
    <dbReference type="NCBI Taxonomy" id="4781"/>
    <lineage>
        <taxon>Eukaryota</taxon>
        <taxon>Sar</taxon>
        <taxon>Stramenopiles</taxon>
        <taxon>Oomycota</taxon>
        <taxon>Peronosporomycetes</taxon>
        <taxon>Peronosporales</taxon>
        <taxon>Peronosporaceae</taxon>
        <taxon>Plasmopara</taxon>
    </lineage>
</organism>
<dbReference type="STRING" id="4781.A0A0P1AE61"/>
<dbReference type="SUPFAM" id="SSF51445">
    <property type="entry name" value="(Trans)glycosidases"/>
    <property type="match status" value="1"/>
</dbReference>
<dbReference type="GO" id="GO:0000272">
    <property type="term" value="P:polysaccharide catabolic process"/>
    <property type="evidence" value="ECO:0007669"/>
    <property type="project" value="UniProtKB-KW"/>
</dbReference>
<dbReference type="EC" id="3.2.1.39" evidence="3"/>
<dbReference type="PANTHER" id="PTHR16631:SF17">
    <property type="entry name" value="GLUCAN ENDO-1,3-BETA-GLUCOSIDASE BTGC"/>
    <property type="match status" value="1"/>
</dbReference>
<evidence type="ECO:0000256" key="12">
    <source>
        <dbReference type="ARBA" id="ARBA00042373"/>
    </source>
</evidence>
<dbReference type="GeneID" id="36404398"/>
<dbReference type="OrthoDB" id="77201at2759"/>
<evidence type="ECO:0000313" key="16">
    <source>
        <dbReference type="EMBL" id="CEG39293.1"/>
    </source>
</evidence>
<proteinExistence type="predicted"/>
<sequence length="438" mass="49795">MKLFIPTLIAGVALTLNHADALNVKLYGVNYSIRKGPEWASVDGKCKTEAEVAKDMETLATVTERVRINNLLDCNVSSLVLPAAKKAGLKVHLGIWVSKGEEQMQNGKDQLASLIQSGLYDNNVVAVDVGSQSISREQVDADIAVTQLNSVRDQIRQSGFDTPVTIAETIDTYVANPKLTDAVDFVNIIYFPFWERVQSNEAASRVLDRLRNLRMTAELAHKNIEIAETGWSSRGTDPNAAVASPQDQARFLLDMHHVYVENEIPFYWYTSSDQPWRVKEIEANFGLFTNNTLKPNIDQLNITLTNANFIQNEATSLYLSESVNEVYMWEKSNDTMATEEQVWRWNPDTQQLRCQSNFQCLDAYQPQDRGFVHMWPCIDTERNQKWNFDPDSKQLKHASYVGLCLDIDILRSNRIQLFTCSNSSLTQKWQFFEKPSAY</sequence>
<dbReference type="AlphaFoldDB" id="A0A0P1AE61"/>
<feature type="domain" description="Ricin B lectin" evidence="15">
    <location>
        <begin position="305"/>
        <end position="432"/>
    </location>
</feature>
<dbReference type="Gene3D" id="3.20.20.80">
    <property type="entry name" value="Glycosidases"/>
    <property type="match status" value="1"/>
</dbReference>
<dbReference type="GO" id="GO:0005886">
    <property type="term" value="C:plasma membrane"/>
    <property type="evidence" value="ECO:0007669"/>
    <property type="project" value="UniProtKB-SubCell"/>
</dbReference>
<evidence type="ECO:0000256" key="9">
    <source>
        <dbReference type="ARBA" id="ARBA00023316"/>
    </source>
</evidence>
<evidence type="ECO:0000256" key="5">
    <source>
        <dbReference type="ARBA" id="ARBA00022801"/>
    </source>
</evidence>
<dbReference type="EMBL" id="CCYD01000409">
    <property type="protein sequence ID" value="CEG39293.1"/>
    <property type="molecule type" value="Genomic_DNA"/>
</dbReference>
<keyword evidence="10" id="KW-0624">Polysaccharide degradation</keyword>
<evidence type="ECO:0000256" key="10">
    <source>
        <dbReference type="ARBA" id="ARBA00023326"/>
    </source>
</evidence>
<evidence type="ECO:0000256" key="3">
    <source>
        <dbReference type="ARBA" id="ARBA00012780"/>
    </source>
</evidence>
<feature type="signal peptide" evidence="14">
    <location>
        <begin position="1"/>
        <end position="21"/>
    </location>
</feature>